<dbReference type="InterPro" id="IPR036282">
    <property type="entry name" value="Glutathione-S-Trfase_C_sf"/>
</dbReference>
<dbReference type="GO" id="GO:0005737">
    <property type="term" value="C:cytoplasm"/>
    <property type="evidence" value="ECO:0007669"/>
    <property type="project" value="TreeGrafter"/>
</dbReference>
<dbReference type="SUPFAM" id="SSF47616">
    <property type="entry name" value="GST C-terminal domain-like"/>
    <property type="match status" value="1"/>
</dbReference>
<dbReference type="SFLD" id="SFLDS00019">
    <property type="entry name" value="Glutathione_Transferase_(cytos"/>
    <property type="match status" value="1"/>
</dbReference>
<dbReference type="Gene3D" id="3.40.30.10">
    <property type="entry name" value="Glutaredoxin"/>
    <property type="match status" value="1"/>
</dbReference>
<dbReference type="PROSITE" id="PS50405">
    <property type="entry name" value="GST_CTER"/>
    <property type="match status" value="1"/>
</dbReference>
<dbReference type="Pfam" id="PF13409">
    <property type="entry name" value="GST_N_2"/>
    <property type="match status" value="1"/>
</dbReference>
<dbReference type="SUPFAM" id="SSF52833">
    <property type="entry name" value="Thioredoxin-like"/>
    <property type="match status" value="1"/>
</dbReference>
<dbReference type="SFLD" id="SFLDG01148">
    <property type="entry name" value="Xi_(cytGST)"/>
    <property type="match status" value="1"/>
</dbReference>
<dbReference type="InterPro" id="IPR016639">
    <property type="entry name" value="GST_Omega/GSH"/>
</dbReference>
<dbReference type="SFLD" id="SFLDG01206">
    <property type="entry name" value="Xi.1"/>
    <property type="match status" value="1"/>
</dbReference>
<evidence type="ECO:0000256" key="2">
    <source>
        <dbReference type="PIRSR" id="PIRSR015753-2"/>
    </source>
</evidence>
<protein>
    <recommendedName>
        <fullName evidence="4">GST C-terminal domain-containing protein</fullName>
    </recommendedName>
</protein>
<dbReference type="STRING" id="431595.K3X4Y4"/>
<dbReference type="Gene3D" id="1.20.1050.10">
    <property type="match status" value="1"/>
</dbReference>
<feature type="active site" description="Nucleophile" evidence="1">
    <location>
        <position position="31"/>
    </location>
</feature>
<dbReference type="EnsemblProtists" id="PYU1_T012283">
    <property type="protein sequence ID" value="PYU1_T012283"/>
    <property type="gene ID" value="PYU1_G012257"/>
</dbReference>
<evidence type="ECO:0000259" key="4">
    <source>
        <dbReference type="PROSITE" id="PS50405"/>
    </source>
</evidence>
<keyword evidence="6" id="KW-1185">Reference proteome</keyword>
<dbReference type="AlphaFoldDB" id="K3X4Y4"/>
<feature type="site" description="Lowers pKa of active site Cys" evidence="3">
    <location>
        <position position="289"/>
    </location>
</feature>
<dbReference type="InterPro" id="IPR004045">
    <property type="entry name" value="Glutathione_S-Trfase_N"/>
</dbReference>
<dbReference type="eggNOG" id="KOG2903">
    <property type="taxonomic scope" value="Eukaryota"/>
</dbReference>
<reference evidence="6" key="1">
    <citation type="journal article" date="2010" name="Genome Biol.">
        <title>Genome sequence of the necrotrophic plant pathogen Pythium ultimum reveals original pathogenicity mechanisms and effector repertoire.</title>
        <authorList>
            <person name="Levesque C.A."/>
            <person name="Brouwer H."/>
            <person name="Cano L."/>
            <person name="Hamilton J.P."/>
            <person name="Holt C."/>
            <person name="Huitema E."/>
            <person name="Raffaele S."/>
            <person name="Robideau G.P."/>
            <person name="Thines M."/>
            <person name="Win J."/>
            <person name="Zerillo M.M."/>
            <person name="Beakes G.W."/>
            <person name="Boore J.L."/>
            <person name="Busam D."/>
            <person name="Dumas B."/>
            <person name="Ferriera S."/>
            <person name="Fuerstenberg S.I."/>
            <person name="Gachon C.M."/>
            <person name="Gaulin E."/>
            <person name="Govers F."/>
            <person name="Grenville-Briggs L."/>
            <person name="Horner N."/>
            <person name="Hostetler J."/>
            <person name="Jiang R.H."/>
            <person name="Johnson J."/>
            <person name="Krajaejun T."/>
            <person name="Lin H."/>
            <person name="Meijer H.J."/>
            <person name="Moore B."/>
            <person name="Morris P."/>
            <person name="Phuntmart V."/>
            <person name="Puiu D."/>
            <person name="Shetty J."/>
            <person name="Stajich J.E."/>
            <person name="Tripathy S."/>
            <person name="Wawra S."/>
            <person name="van West P."/>
            <person name="Whitty B.R."/>
            <person name="Coutinho P.M."/>
            <person name="Henrissat B."/>
            <person name="Martin F."/>
            <person name="Thomas P.D."/>
            <person name="Tyler B.M."/>
            <person name="De Vries R.P."/>
            <person name="Kamoun S."/>
            <person name="Yandell M."/>
            <person name="Tisserat N."/>
            <person name="Buell C.R."/>
        </authorList>
    </citation>
    <scope>NUCLEOTIDE SEQUENCE</scope>
    <source>
        <strain evidence="6">DAOM:BR144</strain>
    </source>
</reference>
<dbReference type="Proteomes" id="UP000019132">
    <property type="component" value="Unassembled WGS sequence"/>
</dbReference>
<sequence length="321" mass="36707">MASLRNFIQNSPGARYPPEKDRYHLYVSLACPFACRVVAVLNLKGLQDAISVSVVHPLFQRTRSDDPNDTHNGWAFVDPETTPFLPGPTGIGKYSSQGCSPDTVMNAKFVRDLYEFAKTAPTRFSVPLLWDKRTNTIVSNESADMMRMFNTEFEDLVPSKINLYPCALRNEIDKVNEWVTEHINNGVYKVGFANTQQGYDTAVRNLYTVIDRMEEILSKQRYLVGLQITEADLRLFETLIRFDEVYVVQFKANRKLIQDYPNLFNYLKDLYQVPEIGVTVNMDHIKASYFGSQLNMNPFGIVPAGPNVDYSSPHDRDRFSK</sequence>
<dbReference type="InParanoid" id="K3X4Y4"/>
<dbReference type="PANTHER" id="PTHR32419">
    <property type="entry name" value="GLUTATHIONYL-HYDROQUINONE REDUCTASE"/>
    <property type="match status" value="1"/>
</dbReference>
<feature type="binding site" evidence="2">
    <location>
        <begin position="123"/>
        <end position="126"/>
    </location>
    <ligand>
        <name>glutathione</name>
        <dbReference type="ChEBI" id="CHEBI:57925"/>
    </ligand>
</feature>
<dbReference type="PANTHER" id="PTHR32419:SF6">
    <property type="entry name" value="GLUTATHIONE S-TRANSFERASE OMEGA-LIKE 1-RELATED"/>
    <property type="match status" value="1"/>
</dbReference>
<evidence type="ECO:0000256" key="1">
    <source>
        <dbReference type="PIRSR" id="PIRSR015753-1"/>
    </source>
</evidence>
<dbReference type="OMA" id="TYGCPWA"/>
<dbReference type="VEuPathDB" id="FungiDB:PYU1_G012257"/>
<accession>K3X4Y4</accession>
<dbReference type="HOGENOM" id="CLU_037263_1_1_1"/>
<dbReference type="EMBL" id="GL376608">
    <property type="status" value="NOT_ANNOTATED_CDS"/>
    <property type="molecule type" value="Genomic_DNA"/>
</dbReference>
<proteinExistence type="predicted"/>
<evidence type="ECO:0000313" key="5">
    <source>
        <dbReference type="EnsemblProtists" id="PYU1_T012283"/>
    </source>
</evidence>
<dbReference type="InterPro" id="IPR040079">
    <property type="entry name" value="Glutathione_S-Trfase"/>
</dbReference>
<feature type="active site" description="Proton donor/acceptor" evidence="1">
    <location>
        <position position="188"/>
    </location>
</feature>
<feature type="domain" description="GST C-terminal" evidence="4">
    <location>
        <begin position="165"/>
        <end position="299"/>
    </location>
</feature>
<dbReference type="InterPro" id="IPR047047">
    <property type="entry name" value="GST_Omega-like_C"/>
</dbReference>
<organism evidence="5 6">
    <name type="scientific">Globisporangium ultimum (strain ATCC 200006 / CBS 805.95 / DAOM BR144)</name>
    <name type="common">Pythium ultimum</name>
    <dbReference type="NCBI Taxonomy" id="431595"/>
    <lineage>
        <taxon>Eukaryota</taxon>
        <taxon>Sar</taxon>
        <taxon>Stramenopiles</taxon>
        <taxon>Oomycota</taxon>
        <taxon>Peronosporomycetes</taxon>
        <taxon>Pythiales</taxon>
        <taxon>Pythiaceae</taxon>
        <taxon>Globisporangium</taxon>
    </lineage>
</organism>
<dbReference type="InterPro" id="IPR036249">
    <property type="entry name" value="Thioredoxin-like_sf"/>
</dbReference>
<reference evidence="5" key="3">
    <citation type="submission" date="2015-02" db="UniProtKB">
        <authorList>
            <consortium name="EnsemblProtists"/>
        </authorList>
    </citation>
    <scope>IDENTIFICATION</scope>
    <source>
        <strain evidence="5">DAOM BR144</strain>
    </source>
</reference>
<dbReference type="PIRSF" id="PIRSF015753">
    <property type="entry name" value="GST"/>
    <property type="match status" value="1"/>
</dbReference>
<reference evidence="6" key="2">
    <citation type="submission" date="2010-04" db="EMBL/GenBank/DDBJ databases">
        <authorList>
            <person name="Buell R."/>
            <person name="Hamilton J."/>
            <person name="Hostetler J."/>
        </authorList>
    </citation>
    <scope>NUCLEOTIDE SEQUENCE [LARGE SCALE GENOMIC DNA]</scope>
    <source>
        <strain evidence="6">DAOM:BR144</strain>
    </source>
</reference>
<feature type="site" description="Lowers pKa of active site Cys" evidence="3">
    <location>
        <position position="246"/>
    </location>
</feature>
<dbReference type="CDD" id="cd03190">
    <property type="entry name" value="GST_C_Omega_like"/>
    <property type="match status" value="1"/>
</dbReference>
<name>K3X4Y4_GLOUD</name>
<dbReference type="GO" id="GO:0004364">
    <property type="term" value="F:glutathione transferase activity"/>
    <property type="evidence" value="ECO:0007669"/>
    <property type="project" value="InterPro"/>
</dbReference>
<dbReference type="Pfam" id="PF13410">
    <property type="entry name" value="GST_C_2"/>
    <property type="match status" value="1"/>
</dbReference>
<feature type="binding site" evidence="2">
    <location>
        <position position="74"/>
    </location>
    <ligand>
        <name>glutathione</name>
        <dbReference type="ChEBI" id="CHEBI:57925"/>
    </ligand>
</feature>
<dbReference type="InterPro" id="IPR010987">
    <property type="entry name" value="Glutathione-S-Trfase_C-like"/>
</dbReference>
<dbReference type="FunFam" id="3.40.30.10:FF:000499">
    <property type="entry name" value="Glutathione S-transferase"/>
    <property type="match status" value="1"/>
</dbReference>
<evidence type="ECO:0000256" key="3">
    <source>
        <dbReference type="PIRSR" id="PIRSR015753-3"/>
    </source>
</evidence>
<evidence type="ECO:0000313" key="6">
    <source>
        <dbReference type="Proteomes" id="UP000019132"/>
    </source>
</evidence>
<feature type="binding site" evidence="2">
    <location>
        <begin position="141"/>
        <end position="142"/>
    </location>
    <ligand>
        <name>glutathione</name>
        <dbReference type="ChEBI" id="CHEBI:57925"/>
    </ligand>
</feature>